<dbReference type="VEuPathDB" id="VectorBase:AARA21_006768"/>
<dbReference type="Proteomes" id="UP000075840">
    <property type="component" value="Unassembled WGS sequence"/>
</dbReference>
<reference evidence="3" key="1">
    <citation type="submission" date="2022-08" db="UniProtKB">
        <authorList>
            <consortium name="EnsemblMetazoa"/>
        </authorList>
    </citation>
    <scope>IDENTIFICATION</scope>
    <source>
        <strain evidence="3">Dongola</strain>
    </source>
</reference>
<dbReference type="Pfam" id="PF20412">
    <property type="entry name" value="RALGAPB_N"/>
    <property type="match status" value="1"/>
</dbReference>
<dbReference type="RefSeq" id="XP_040166068.1">
    <property type="nucleotide sequence ID" value="XM_040310134.1"/>
</dbReference>
<dbReference type="EMBL" id="APCN01002500">
    <property type="status" value="NOT_ANNOTATED_CDS"/>
    <property type="molecule type" value="Genomic_DNA"/>
</dbReference>
<feature type="domain" description="Ral GTPase-activating protein subunit alpha/beta N-terminal" evidence="2">
    <location>
        <begin position="152"/>
        <end position="273"/>
    </location>
</feature>
<name>A0A182HV79_ANOAR</name>
<accession>A0A182HV79</accession>
<feature type="region of interest" description="Disordered" evidence="1">
    <location>
        <begin position="570"/>
        <end position="592"/>
    </location>
</feature>
<dbReference type="VEuPathDB" id="VectorBase:AARA005196"/>
<dbReference type="PANTHER" id="PTHR21344">
    <property type="entry name" value="RAL GTPASE-ACTIVATING PROTEIN SUBUNIT BETA"/>
    <property type="match status" value="1"/>
</dbReference>
<dbReference type="GeneID" id="120901829"/>
<sequence>MYSEWASLYPVIAENINNAQTQSVLGKFSTVGGRDVAAVVIKQLASTLGITNNAEPSNLHTDQEVQWCMDVICHGLSLPLSEHDIIKDGVNIYCEWISAVLPQTKLSVPRPIIDDPNTYVRKIIKHLYNLFVPRPGEVWPFIYEEELGTDTINRQAVLCHRVLRTLQDTAQNSQILTVETWEALLLFLLAINEILLAPPIVKDDVGDQLCERVLSVLFEVWLLACSRCFPSPSLWKTFQESCAAWRHRIALVEQWNRVNLVLTAKLLEFTYGPAFPEMKIADEDAHLVPDGMTNDGIAQAWIRFLKILGAPTDLCCPQVISRTPQFIQAVLLNADGIEPQHHPCLLSLPQIFLKTMKGIAGLVDAFLGIAQYRMDESNLLESISQLTFTNNANGGGGVGGGMHSSSGSVISFRHSGGEIKSSVLRASGGLGGLGLGAALGVVGSNAAAGTGPTGSAPGVVSSGGGSGCINNVSIIGCSSSSSSAGSAGAANGGNVGFGFSYDTSTAAESLGFCNSKAALLIADTNGGPNSPTPPLQRRLAKSFSVAPSLPSAHAVISMAQAKGFTKGSFSGLTSSRSTSSSHPNNVPQSASLPSTGFSSMLSLCQENRYPLAANRPRCNSILHLFGEWLFDAAHIGGDTWMQNTKKRAAEAKRRPSSMIMDNRKGSLSQPPSLSEVNDVSPGLTIDKYESGKAEALGALCRIFCAKKTGEEILPVYLARFYMALHQGLKTNDSRECMETLASILYNSSDLFRIDLEGIQVLLPSFISALELILPEKDLRMRSQNVLINKTELRRAAINILLSMLALPLHFQTLPIRDIMGGPNDRSITFLHLKPRLINILMNALQVETDPQNTHMLLGGLHLCVQDSVTFEETENGSAEALHSLHPTAETSNLLSSACSEKSAYSMNSANSSIGGHSTATLSNEPSSLPAFDDFSSDIIHELELSSSAIYDSAHALFVRATYLVCHRLISSWKTDLNVSLAALELLTGLAGMRVKDSDVLECKRAVKWICDYICYQCSRPPPAHIKDLHSTIVAAFQCTSAWLMNHPYLLQDKECLTIVLEVVELGISGSKSVGKPGEPVKYKDEKELKPASMRVRDAAENMLTMILEQIDYFPNECGKQSLSSLLDEVVLAKHSNTSGEYVGELPQEQAIKKFKYFVTENSTVLALFEEPLGNDQDPQPTVTILIRGPFGRHAWTMQLRHLSRSKSGTKYHAPNPGRPVPMNDIMMRQEMEYKYFPDSVDRIPPCVVDYSIPTLDSAEQKIGNQSTKQLARLVEQQVGYEKLSWAETECSVDGLGHAQEASPPSVCHEFQAARLFLSHFGFLTIGQNNASGQKLDGSAPLLTTLDTSKPEFCQDLRMLDKMSPRSCDTIHVFYVKAGQSTEAEIIGNMDPENLSSIEPHFWRMLYTIGWPVAVQEHAGWTGFIGTSWKIPRDNKPCAQQGEQKTGSPEEWNLNGEKTVLYWADVSSEMAIVVPNRNNKVDLTTGEDTGAGDGSGCSSTTYERSVSEIQPRSSSVSTNQPRQYSLDSESARYGSMSKSADPIPPVRRRTGATKPSTLYTAPSAKILLVWLESYEDHLTFPIDGLLPYTRAGYSTQHGTVASIPSSECFIIYLHALSSSLLRVKLQGPVGRMNFAIPLIDGMVVSKRVIGSLIRQTACNMAKRKRLDNDSYQPPHVRRRIKIQEMMQRYKKDLTEPEMLADLFKSSI</sequence>
<dbReference type="GO" id="GO:0005096">
    <property type="term" value="F:GTPase activator activity"/>
    <property type="evidence" value="ECO:0007669"/>
    <property type="project" value="InterPro"/>
</dbReference>
<dbReference type="InterPro" id="IPR046859">
    <property type="entry name" value="RGPA/RALGAPB_N"/>
</dbReference>
<protein>
    <recommendedName>
        <fullName evidence="2">Ral GTPase-activating protein subunit alpha/beta N-terminal domain-containing protein</fullName>
    </recommendedName>
</protein>
<dbReference type="Gene3D" id="3.40.50.11210">
    <property type="entry name" value="Rap/Ran-GAP"/>
    <property type="match status" value="1"/>
</dbReference>
<evidence type="ECO:0000313" key="3">
    <source>
        <dbReference type="EnsemblMetazoa" id="AARA005196-PA"/>
    </source>
</evidence>
<feature type="compositionally biased region" description="Polar residues" evidence="1">
    <location>
        <begin position="582"/>
        <end position="592"/>
    </location>
</feature>
<feature type="compositionally biased region" description="Low complexity" evidence="1">
    <location>
        <begin position="570"/>
        <end position="581"/>
    </location>
</feature>
<feature type="region of interest" description="Disordered" evidence="1">
    <location>
        <begin position="650"/>
        <end position="677"/>
    </location>
</feature>
<evidence type="ECO:0000259" key="2">
    <source>
        <dbReference type="Pfam" id="PF20412"/>
    </source>
</evidence>
<dbReference type="EnsemblMetazoa" id="AARA005196-RA">
    <property type="protein sequence ID" value="AARA005196-PA"/>
    <property type="gene ID" value="AARA005196"/>
</dbReference>
<feature type="compositionally biased region" description="Polar residues" evidence="1">
    <location>
        <begin position="665"/>
        <end position="677"/>
    </location>
</feature>
<evidence type="ECO:0000313" key="4">
    <source>
        <dbReference type="Proteomes" id="UP000075840"/>
    </source>
</evidence>
<dbReference type="InterPro" id="IPR035974">
    <property type="entry name" value="Rap/Ran-GAP_sf"/>
</dbReference>
<proteinExistence type="predicted"/>
<feature type="compositionally biased region" description="Polar residues" evidence="1">
    <location>
        <begin position="1495"/>
        <end position="1527"/>
    </location>
</feature>
<dbReference type="PANTHER" id="PTHR21344:SF1">
    <property type="entry name" value="RAL GTPASE-ACTIVATING PROTEIN SUBUNIT BETA"/>
    <property type="match status" value="1"/>
</dbReference>
<feature type="region of interest" description="Disordered" evidence="1">
    <location>
        <begin position="1482"/>
        <end position="1554"/>
    </location>
</feature>
<dbReference type="SUPFAM" id="SSF111347">
    <property type="entry name" value="Rap/Ran-GAP"/>
    <property type="match status" value="2"/>
</dbReference>
<dbReference type="KEGG" id="aara:120901829"/>
<dbReference type="InterPro" id="IPR039930">
    <property type="entry name" value="RALGAPB"/>
</dbReference>
<dbReference type="GO" id="GO:0051056">
    <property type="term" value="P:regulation of small GTPase mediated signal transduction"/>
    <property type="evidence" value="ECO:0007669"/>
    <property type="project" value="InterPro"/>
</dbReference>
<keyword evidence="4" id="KW-1185">Reference proteome</keyword>
<organism evidence="3 4">
    <name type="scientific">Anopheles arabiensis</name>
    <name type="common">Mosquito</name>
    <dbReference type="NCBI Taxonomy" id="7173"/>
    <lineage>
        <taxon>Eukaryota</taxon>
        <taxon>Metazoa</taxon>
        <taxon>Ecdysozoa</taxon>
        <taxon>Arthropoda</taxon>
        <taxon>Hexapoda</taxon>
        <taxon>Insecta</taxon>
        <taxon>Pterygota</taxon>
        <taxon>Neoptera</taxon>
        <taxon>Endopterygota</taxon>
        <taxon>Diptera</taxon>
        <taxon>Nematocera</taxon>
        <taxon>Culicoidea</taxon>
        <taxon>Culicidae</taxon>
        <taxon>Anophelinae</taxon>
        <taxon>Anopheles</taxon>
    </lineage>
</organism>
<evidence type="ECO:0000256" key="1">
    <source>
        <dbReference type="SAM" id="MobiDB-lite"/>
    </source>
</evidence>